<reference evidence="1 2" key="1">
    <citation type="submission" date="2013-11" db="EMBL/GenBank/DDBJ databases">
        <title>Opisthorchis viverrini - life in the bile duct.</title>
        <authorList>
            <person name="Young N.D."/>
            <person name="Nagarajan N."/>
            <person name="Lin S.J."/>
            <person name="Korhonen P.K."/>
            <person name="Jex A.R."/>
            <person name="Hall R.S."/>
            <person name="Safavi-Hemami H."/>
            <person name="Kaewkong W."/>
            <person name="Bertrand D."/>
            <person name="Gao S."/>
            <person name="Seet Q."/>
            <person name="Wongkham S."/>
            <person name="Teh B.T."/>
            <person name="Wongkham C."/>
            <person name="Intapan P.M."/>
            <person name="Maleewong W."/>
            <person name="Yang X."/>
            <person name="Hu M."/>
            <person name="Wang Z."/>
            <person name="Hofmann A."/>
            <person name="Sternberg P.W."/>
            <person name="Tan P."/>
            <person name="Wang J."/>
            <person name="Gasser R.B."/>
        </authorList>
    </citation>
    <scope>NUCLEOTIDE SEQUENCE [LARGE SCALE GENOMIC DNA]</scope>
</reference>
<proteinExistence type="predicted"/>
<keyword evidence="2" id="KW-1185">Reference proteome</keyword>
<dbReference type="OrthoDB" id="6142323at2759"/>
<dbReference type="RefSeq" id="XP_009165566.1">
    <property type="nucleotide sequence ID" value="XM_009167302.1"/>
</dbReference>
<dbReference type="CTD" id="20317126"/>
<dbReference type="AlphaFoldDB" id="A0A074ZUD2"/>
<name>A0A074ZUD2_OPIVI</name>
<dbReference type="KEGG" id="ovi:T265_02938"/>
<dbReference type="GeneID" id="20317126"/>
<sequence>MSREDASPLHLPTPFSCAQLSIPLDQHVTRGSNPAFSVNRIQHTTTNNPHKKSGGGPTYSLLVLSVLVRSRCGFAHGLTPTTTAIWVGFSNRAFGSGPQSSYLYLGVLTAYQPTTVCFLESWRQIPPGRHHNSTRRIIRRQVKLSVRADREAWWTRKVEEMEDAKNAGNVRKLFQLIRSTGPRKPLVSETIRDQNGSLICSKAELGNLKEEDKGHQMKIGYVADEPMEERAMQLTRLSLRFLSASCVPKQGSSIHKLQQISLAQEYRADLTRKLVAAAKAIPATSDCDDARRSF</sequence>
<evidence type="ECO:0008006" key="3">
    <source>
        <dbReference type="Google" id="ProtNLM"/>
    </source>
</evidence>
<dbReference type="Proteomes" id="UP000054324">
    <property type="component" value="Unassembled WGS sequence"/>
</dbReference>
<evidence type="ECO:0000313" key="1">
    <source>
        <dbReference type="EMBL" id="KER30701.1"/>
    </source>
</evidence>
<evidence type="ECO:0000313" key="2">
    <source>
        <dbReference type="Proteomes" id="UP000054324"/>
    </source>
</evidence>
<organism evidence="1 2">
    <name type="scientific">Opisthorchis viverrini</name>
    <name type="common">Southeast Asian liver fluke</name>
    <dbReference type="NCBI Taxonomy" id="6198"/>
    <lineage>
        <taxon>Eukaryota</taxon>
        <taxon>Metazoa</taxon>
        <taxon>Spiralia</taxon>
        <taxon>Lophotrochozoa</taxon>
        <taxon>Platyhelminthes</taxon>
        <taxon>Trematoda</taxon>
        <taxon>Digenea</taxon>
        <taxon>Opisthorchiida</taxon>
        <taxon>Opisthorchiata</taxon>
        <taxon>Opisthorchiidae</taxon>
        <taxon>Opisthorchis</taxon>
    </lineage>
</organism>
<accession>A0A074ZUD2</accession>
<gene>
    <name evidence="1" type="ORF">T265_02938</name>
</gene>
<dbReference type="EMBL" id="KL596657">
    <property type="protein sequence ID" value="KER30701.1"/>
    <property type="molecule type" value="Genomic_DNA"/>
</dbReference>
<protein>
    <recommendedName>
        <fullName evidence="3">ATP-binding cassette transporter</fullName>
    </recommendedName>
</protein>